<sequence precursor="true">MPSSHFYAIRLAALMPLTLIGWQTATAEDSQFSRLVQTTAVEFSVSQSRDAVALASNNVAVLPQEGDVAEVAVPQPSPSDEVAAPAVVESPVVSPAPCTCNGACCCTKKKKEAATAAMKGAFKGVFYANDFSYLNDPCYSGAPLFGEGLKGLHCGTVDVGGEARVRYHREQNMRGLGLTGRSDEFWLTRYRMYANVHLTENIRWYGEWLYADSGSETFNPRPIEENREMQNMFIDVQLTDSLNLRGGRQEILLGNQRLVSPLDWANTRRTFDGLRGTYKGDNWTVDSFILNPMQLDVKGIDSTNRDVQFWGIYGARGETAIGNLEAYYLGLNNDAADFDYQTIGGRVYGTGAHGNLYEVEGGVQFGENAPSIGGNRTAGFFTGGIGRKLSLCTRCGEWNPTVWMWYDWASGGEDFPANRGDDSFDHLFPLAHKYLGFMDLFGRRNINDVNFQFMTNIGPRFKALLWYHYFFLDQATTPYGVTMQPYNSTSPAASKDLGSELDLMFTCILNPRTTIALGYSHFNAGDYYKDTPNVAFNGDADFFWTQMQMRF</sequence>
<keyword evidence="1" id="KW-0732">Signal</keyword>
<gene>
    <name evidence="3" type="ORF">SV7mr_11650</name>
</gene>
<feature type="chain" id="PRO_5022208888" description="Alginate export domain-containing protein" evidence="1">
    <location>
        <begin position="28"/>
        <end position="551"/>
    </location>
</feature>
<dbReference type="Pfam" id="PF13372">
    <property type="entry name" value="Alginate_exp"/>
    <property type="match status" value="1"/>
</dbReference>
<evidence type="ECO:0000313" key="4">
    <source>
        <dbReference type="Proteomes" id="UP000315003"/>
    </source>
</evidence>
<dbReference type="Gene3D" id="2.40.160.100">
    <property type="match status" value="1"/>
</dbReference>
<accession>A0A517SRB4</accession>
<reference evidence="3 4" key="1">
    <citation type="submission" date="2019-02" db="EMBL/GenBank/DDBJ databases">
        <title>Deep-cultivation of Planctomycetes and their phenomic and genomic characterization uncovers novel biology.</title>
        <authorList>
            <person name="Wiegand S."/>
            <person name="Jogler M."/>
            <person name="Boedeker C."/>
            <person name="Pinto D."/>
            <person name="Vollmers J."/>
            <person name="Rivas-Marin E."/>
            <person name="Kohn T."/>
            <person name="Peeters S.H."/>
            <person name="Heuer A."/>
            <person name="Rast P."/>
            <person name="Oberbeckmann S."/>
            <person name="Bunk B."/>
            <person name="Jeske O."/>
            <person name="Meyerdierks A."/>
            <person name="Storesund J.E."/>
            <person name="Kallscheuer N."/>
            <person name="Luecker S."/>
            <person name="Lage O.M."/>
            <person name="Pohl T."/>
            <person name="Merkel B.J."/>
            <person name="Hornburger P."/>
            <person name="Mueller R.-W."/>
            <person name="Bruemmer F."/>
            <person name="Labrenz M."/>
            <person name="Spormann A.M."/>
            <person name="Op den Camp H."/>
            <person name="Overmann J."/>
            <person name="Amann R."/>
            <person name="Jetten M.S.M."/>
            <person name="Mascher T."/>
            <person name="Medema M.H."/>
            <person name="Devos D.P."/>
            <person name="Kaster A.-K."/>
            <person name="Ovreas L."/>
            <person name="Rohde M."/>
            <person name="Galperin M.Y."/>
            <person name="Jogler C."/>
        </authorList>
    </citation>
    <scope>NUCLEOTIDE SEQUENCE [LARGE SCALE GENOMIC DNA]</scope>
    <source>
        <strain evidence="3 4">SV_7m_r</strain>
    </source>
</reference>
<dbReference type="EMBL" id="CP036272">
    <property type="protein sequence ID" value="QDT58672.1"/>
    <property type="molecule type" value="Genomic_DNA"/>
</dbReference>
<dbReference type="Proteomes" id="UP000315003">
    <property type="component" value="Chromosome"/>
</dbReference>
<organism evidence="3 4">
    <name type="scientific">Stieleria bergensis</name>
    <dbReference type="NCBI Taxonomy" id="2528025"/>
    <lineage>
        <taxon>Bacteria</taxon>
        <taxon>Pseudomonadati</taxon>
        <taxon>Planctomycetota</taxon>
        <taxon>Planctomycetia</taxon>
        <taxon>Pirellulales</taxon>
        <taxon>Pirellulaceae</taxon>
        <taxon>Stieleria</taxon>
    </lineage>
</organism>
<evidence type="ECO:0000256" key="1">
    <source>
        <dbReference type="SAM" id="SignalP"/>
    </source>
</evidence>
<dbReference type="AlphaFoldDB" id="A0A517SRB4"/>
<feature type="signal peptide" evidence="1">
    <location>
        <begin position="1"/>
        <end position="27"/>
    </location>
</feature>
<feature type="domain" description="Alginate export" evidence="2">
    <location>
        <begin position="157"/>
        <end position="534"/>
    </location>
</feature>
<dbReference type="InterPro" id="IPR025388">
    <property type="entry name" value="Alginate_export_dom"/>
</dbReference>
<name>A0A517SRB4_9BACT</name>
<evidence type="ECO:0000313" key="3">
    <source>
        <dbReference type="EMBL" id="QDT58672.1"/>
    </source>
</evidence>
<protein>
    <recommendedName>
        <fullName evidence="2">Alginate export domain-containing protein</fullName>
    </recommendedName>
</protein>
<proteinExistence type="predicted"/>
<dbReference type="RefSeq" id="WP_419188142.1">
    <property type="nucleotide sequence ID" value="NZ_CP036272.1"/>
</dbReference>
<evidence type="ECO:0000259" key="2">
    <source>
        <dbReference type="Pfam" id="PF13372"/>
    </source>
</evidence>
<keyword evidence="4" id="KW-1185">Reference proteome</keyword>
<dbReference type="InterPro" id="IPR053728">
    <property type="entry name" value="Alginate_Permeability_Chnl"/>
</dbReference>